<name>A0ACC2V0P9_9TREE</name>
<sequence length="76" mass="8203">MASYNVAFGADQLKVTKGTPTKWDDHTADSGFRMERNFCGTCGSSLFACPDSKPDIVFVKAGSLDKVDKVKPATEI</sequence>
<evidence type="ECO:0000313" key="2">
    <source>
        <dbReference type="Proteomes" id="UP001241377"/>
    </source>
</evidence>
<dbReference type="Proteomes" id="UP001241377">
    <property type="component" value="Unassembled WGS sequence"/>
</dbReference>
<proteinExistence type="predicted"/>
<organism evidence="1 2">
    <name type="scientific">Naganishia cerealis</name>
    <dbReference type="NCBI Taxonomy" id="610337"/>
    <lineage>
        <taxon>Eukaryota</taxon>
        <taxon>Fungi</taxon>
        <taxon>Dikarya</taxon>
        <taxon>Basidiomycota</taxon>
        <taxon>Agaricomycotina</taxon>
        <taxon>Tremellomycetes</taxon>
        <taxon>Filobasidiales</taxon>
        <taxon>Filobasidiaceae</taxon>
        <taxon>Naganishia</taxon>
    </lineage>
</organism>
<keyword evidence="2" id="KW-1185">Reference proteome</keyword>
<evidence type="ECO:0000313" key="1">
    <source>
        <dbReference type="EMBL" id="KAJ9092705.1"/>
    </source>
</evidence>
<reference evidence="1" key="1">
    <citation type="submission" date="2023-04" db="EMBL/GenBank/DDBJ databases">
        <title>Draft Genome sequencing of Naganishia species isolated from polar environments using Oxford Nanopore Technology.</title>
        <authorList>
            <person name="Leo P."/>
            <person name="Venkateswaran K."/>
        </authorList>
    </citation>
    <scope>NUCLEOTIDE SEQUENCE</scope>
    <source>
        <strain evidence="1">MNA-CCFEE 5261</strain>
    </source>
</reference>
<dbReference type="EMBL" id="JASBWR010000132">
    <property type="protein sequence ID" value="KAJ9092705.1"/>
    <property type="molecule type" value="Genomic_DNA"/>
</dbReference>
<protein>
    <submittedName>
        <fullName evidence="1">Uncharacterized protein</fullName>
    </submittedName>
</protein>
<accession>A0ACC2V0P9</accession>
<feature type="non-terminal residue" evidence="1">
    <location>
        <position position="76"/>
    </location>
</feature>
<comment type="caution">
    <text evidence="1">The sequence shown here is derived from an EMBL/GenBank/DDBJ whole genome shotgun (WGS) entry which is preliminary data.</text>
</comment>
<gene>
    <name evidence="1" type="ORF">QFC19_008630</name>
</gene>